<evidence type="ECO:0000256" key="2">
    <source>
        <dbReference type="ARBA" id="ARBA00022475"/>
    </source>
</evidence>
<keyword evidence="4 11" id="KW-1133">Transmembrane helix</keyword>
<feature type="transmembrane region" description="Helical" evidence="11">
    <location>
        <begin position="49"/>
        <end position="82"/>
    </location>
</feature>
<dbReference type="GO" id="GO:0007189">
    <property type="term" value="P:adenylate cyclase-activating G protein-coupled receptor signaling pathway"/>
    <property type="evidence" value="ECO:0007669"/>
    <property type="project" value="TreeGrafter"/>
</dbReference>
<dbReference type="PANTHER" id="PTHR11866:SF16">
    <property type="entry name" value="PROSTAGLANDIN E2 RECEPTOR EP4 SUBTYPE-LIKE PROTEIN"/>
    <property type="match status" value="1"/>
</dbReference>
<evidence type="ECO:0000256" key="9">
    <source>
        <dbReference type="ARBA" id="ARBA00023224"/>
    </source>
</evidence>
<comment type="subcellular location">
    <subcellularLocation>
        <location evidence="1">Cell membrane</location>
        <topology evidence="1">Multi-pass membrane protein</topology>
    </subcellularLocation>
</comment>
<evidence type="ECO:0000256" key="8">
    <source>
        <dbReference type="ARBA" id="ARBA00023180"/>
    </source>
</evidence>
<dbReference type="InterPro" id="IPR008365">
    <property type="entry name" value="Prostanoid_rcpt"/>
</dbReference>
<feature type="transmembrane region" description="Helical" evidence="11">
    <location>
        <begin position="172"/>
        <end position="193"/>
    </location>
</feature>
<protein>
    <submittedName>
        <fullName evidence="13">PTGIR protein</fullName>
    </submittedName>
</protein>
<dbReference type="PROSITE" id="PS00237">
    <property type="entry name" value="G_PROTEIN_RECEP_F1_1"/>
    <property type="match status" value="1"/>
</dbReference>
<evidence type="ECO:0000256" key="5">
    <source>
        <dbReference type="ARBA" id="ARBA00023040"/>
    </source>
</evidence>
<feature type="region of interest" description="Disordered" evidence="10">
    <location>
        <begin position="281"/>
        <end position="316"/>
    </location>
</feature>
<dbReference type="PANTHER" id="PTHR11866">
    <property type="entry name" value="G-PROTEIN COUPLED RECEPTOR FAMILY 1 MEMBER"/>
    <property type="match status" value="1"/>
</dbReference>
<dbReference type="Proteomes" id="UP000838412">
    <property type="component" value="Chromosome 1"/>
</dbReference>
<keyword evidence="7" id="KW-0675">Receptor</keyword>
<evidence type="ECO:0000313" key="13">
    <source>
        <dbReference type="EMBL" id="CAH1227472.1"/>
    </source>
</evidence>
<dbReference type="InterPro" id="IPR000276">
    <property type="entry name" value="GPCR_Rhodpsn"/>
</dbReference>
<dbReference type="OrthoDB" id="5959154at2759"/>
<evidence type="ECO:0000256" key="3">
    <source>
        <dbReference type="ARBA" id="ARBA00022692"/>
    </source>
</evidence>
<feature type="transmembrane region" description="Helical" evidence="11">
    <location>
        <begin position="135"/>
        <end position="160"/>
    </location>
</feature>
<evidence type="ECO:0000256" key="7">
    <source>
        <dbReference type="ARBA" id="ARBA00023170"/>
    </source>
</evidence>
<evidence type="ECO:0000259" key="12">
    <source>
        <dbReference type="PROSITE" id="PS50262"/>
    </source>
</evidence>
<evidence type="ECO:0000256" key="6">
    <source>
        <dbReference type="ARBA" id="ARBA00023136"/>
    </source>
</evidence>
<reference evidence="13" key="1">
    <citation type="submission" date="2022-01" db="EMBL/GenBank/DDBJ databases">
        <authorList>
            <person name="Braso-Vives M."/>
        </authorList>
    </citation>
    <scope>NUCLEOTIDE SEQUENCE</scope>
</reference>
<keyword evidence="2" id="KW-1003">Cell membrane</keyword>
<feature type="domain" description="G-protein coupled receptors family 1 profile" evidence="12">
    <location>
        <begin position="69"/>
        <end position="353"/>
    </location>
</feature>
<feature type="compositionally biased region" description="Polar residues" evidence="10">
    <location>
        <begin position="281"/>
        <end position="300"/>
    </location>
</feature>
<dbReference type="InterPro" id="IPR017452">
    <property type="entry name" value="GPCR_Rhodpsn_7TM"/>
</dbReference>
<proteinExistence type="predicted"/>
<name>A0A8J9V811_BRALA</name>
<keyword evidence="8" id="KW-0325">Glycoprotein</keyword>
<feature type="transmembrane region" description="Helical" evidence="11">
    <location>
        <begin position="321"/>
        <end position="343"/>
    </location>
</feature>
<gene>
    <name evidence="13" type="primary">PTGIR</name>
    <name evidence="13" type="ORF">BLAG_LOCUS468</name>
</gene>
<dbReference type="GO" id="GO:0005886">
    <property type="term" value="C:plasma membrane"/>
    <property type="evidence" value="ECO:0007669"/>
    <property type="project" value="UniProtKB-SubCell"/>
</dbReference>
<dbReference type="PROSITE" id="PS50262">
    <property type="entry name" value="G_PROTEIN_RECEP_F1_2"/>
    <property type="match status" value="1"/>
</dbReference>
<dbReference type="EMBL" id="OV696686">
    <property type="protein sequence ID" value="CAH1227472.1"/>
    <property type="molecule type" value="Genomic_DNA"/>
</dbReference>
<dbReference type="Gene3D" id="1.20.1070.10">
    <property type="entry name" value="Rhodopsin 7-helix transmembrane proteins"/>
    <property type="match status" value="1"/>
</dbReference>
<evidence type="ECO:0000256" key="10">
    <source>
        <dbReference type="SAM" id="MobiDB-lite"/>
    </source>
</evidence>
<evidence type="ECO:0000256" key="4">
    <source>
        <dbReference type="ARBA" id="ARBA00022989"/>
    </source>
</evidence>
<dbReference type="AlphaFoldDB" id="A0A8J9V811"/>
<dbReference type="SUPFAM" id="SSF81321">
    <property type="entry name" value="Family A G protein-coupled receptor-like"/>
    <property type="match status" value="1"/>
</dbReference>
<sequence>MAAGEVGSWLENMTDSGLLERSTPFNGSTNVSDFTPPPLSVAEASGLPYWLVVGAFITLGMSVTIGFTGNVFVLVVIHYILARRRSWPTVLLRYLAWTDVLNCSIGLIPPVAAYFHDVFANRHMCNFTGTLLYGLSVASQLLVALMSIERCISIILPFLYEKHFGPDSKIPTATVFILFLYATVVSMLPVFGLNKNVIHYPYSWCMFNFRDKTTTGRFVVYLNFVVMSLTMVVVVLCNTVVSSHIWCGWRRRSFRSSRRINPVEDPGQEYVSEMHHRNRSLTPPTSFIQNEGPSTVSSVVDTKESRRGRRRAKSQDKERQLNLRFTELTVGVAVGFTFCWLFFTVSTIPHVIF</sequence>
<dbReference type="Pfam" id="PF00001">
    <property type="entry name" value="7tm_1"/>
    <property type="match status" value="1"/>
</dbReference>
<keyword evidence="5" id="KW-0297">G-protein coupled receptor</keyword>
<keyword evidence="6 11" id="KW-0472">Membrane</keyword>
<keyword evidence="3 11" id="KW-0812">Transmembrane</keyword>
<accession>A0A8J9V811</accession>
<organism evidence="13 14">
    <name type="scientific">Branchiostoma lanceolatum</name>
    <name type="common">Common lancelet</name>
    <name type="synonym">Amphioxus lanceolatum</name>
    <dbReference type="NCBI Taxonomy" id="7740"/>
    <lineage>
        <taxon>Eukaryota</taxon>
        <taxon>Metazoa</taxon>
        <taxon>Chordata</taxon>
        <taxon>Cephalochordata</taxon>
        <taxon>Leptocardii</taxon>
        <taxon>Amphioxiformes</taxon>
        <taxon>Branchiostomatidae</taxon>
        <taxon>Branchiostoma</taxon>
    </lineage>
</organism>
<feature type="transmembrane region" description="Helical" evidence="11">
    <location>
        <begin position="218"/>
        <end position="249"/>
    </location>
</feature>
<dbReference type="GO" id="GO:0007204">
    <property type="term" value="P:positive regulation of cytosolic calcium ion concentration"/>
    <property type="evidence" value="ECO:0007669"/>
    <property type="project" value="TreeGrafter"/>
</dbReference>
<keyword evidence="9" id="KW-0807">Transducer</keyword>
<keyword evidence="14" id="KW-1185">Reference proteome</keyword>
<evidence type="ECO:0000256" key="1">
    <source>
        <dbReference type="ARBA" id="ARBA00004651"/>
    </source>
</evidence>
<feature type="transmembrane region" description="Helical" evidence="11">
    <location>
        <begin position="94"/>
        <end position="115"/>
    </location>
</feature>
<evidence type="ECO:0000256" key="11">
    <source>
        <dbReference type="SAM" id="Phobius"/>
    </source>
</evidence>
<evidence type="ECO:0000313" key="14">
    <source>
        <dbReference type="Proteomes" id="UP000838412"/>
    </source>
</evidence>
<dbReference type="GO" id="GO:0004930">
    <property type="term" value="F:G protein-coupled receptor activity"/>
    <property type="evidence" value="ECO:0007669"/>
    <property type="project" value="UniProtKB-KW"/>
</dbReference>